<accession>T2G7X7</accession>
<dbReference type="Gene3D" id="3.30.70.270">
    <property type="match status" value="1"/>
</dbReference>
<evidence type="ECO:0000259" key="2">
    <source>
        <dbReference type="PROSITE" id="PS50887"/>
    </source>
</evidence>
<dbReference type="eggNOG" id="COG2200">
    <property type="taxonomic scope" value="Bacteria"/>
</dbReference>
<dbReference type="AlphaFoldDB" id="T2G7X7"/>
<dbReference type="SUPFAM" id="SSF55073">
    <property type="entry name" value="Nucleotide cyclase"/>
    <property type="match status" value="1"/>
</dbReference>
<feature type="domain" description="GGDEF" evidence="2">
    <location>
        <begin position="628"/>
        <end position="782"/>
    </location>
</feature>
<dbReference type="InterPro" id="IPR035919">
    <property type="entry name" value="EAL_sf"/>
</dbReference>
<dbReference type="CDD" id="cd01948">
    <property type="entry name" value="EAL"/>
    <property type="match status" value="1"/>
</dbReference>
<dbReference type="OrthoDB" id="9813903at2"/>
<reference evidence="4" key="2">
    <citation type="submission" date="2013-07" db="EMBL/GenBank/DDBJ databases">
        <authorList>
            <person name="Morais-Silva F.O."/>
            <person name="Rezende A.M."/>
            <person name="Pimentel C."/>
            <person name="Resende D.M."/>
            <person name="Santos C.I."/>
            <person name="Clemente C."/>
            <person name="de Oliveira L.M."/>
            <person name="da Silva S.M."/>
            <person name="Costa D.A."/>
            <person name="Varela-Raposo A."/>
            <person name="Horacio E.C.A."/>
            <person name="Matos M."/>
            <person name="Flores O."/>
            <person name="Ruiz J.C."/>
            <person name="Rodrigues-Pousada C."/>
        </authorList>
    </citation>
    <scope>NUCLEOTIDE SEQUENCE [LARGE SCALE GENOMIC DNA]</scope>
    <source>
        <strain evidence="4">ATCC 19364 / DSM 1382 / NCIMB 9332 / VKM B-1759</strain>
    </source>
</reference>
<feature type="domain" description="EAL" evidence="1">
    <location>
        <begin position="191"/>
        <end position="448"/>
    </location>
</feature>
<dbReference type="SMART" id="SM00052">
    <property type="entry name" value="EAL"/>
    <property type="match status" value="1"/>
</dbReference>
<evidence type="ECO:0000259" key="1">
    <source>
        <dbReference type="PROSITE" id="PS50883"/>
    </source>
</evidence>
<dbReference type="GO" id="GO:0071111">
    <property type="term" value="F:cyclic-guanylate-specific phosphodiesterase activity"/>
    <property type="evidence" value="ECO:0007669"/>
    <property type="project" value="InterPro"/>
</dbReference>
<dbReference type="InterPro" id="IPR000644">
    <property type="entry name" value="CBS_dom"/>
</dbReference>
<dbReference type="PATRIC" id="fig|1121448.10.peg.785"/>
<dbReference type="Pfam" id="PF00563">
    <property type="entry name" value="EAL"/>
    <property type="match status" value="1"/>
</dbReference>
<dbReference type="PANTHER" id="PTHR33121:SF76">
    <property type="entry name" value="SIGNALING PROTEIN"/>
    <property type="match status" value="1"/>
</dbReference>
<dbReference type="CDD" id="cd01949">
    <property type="entry name" value="GGDEF"/>
    <property type="match status" value="1"/>
</dbReference>
<protein>
    <submittedName>
        <fullName evidence="3">Putative diguanylate cyclase/phosphodiesterase</fullName>
    </submittedName>
</protein>
<dbReference type="Gene3D" id="3.20.20.450">
    <property type="entry name" value="EAL domain"/>
    <property type="match status" value="1"/>
</dbReference>
<sequence>MRNRHQPSPPSADSAAPLASPVFRKTEPQTSACGFISLQALHQLEHAAHAGAVGLLYVDVEDFFLLVGGLGEDAGYSLLESLQRETRDRFHLQYPDGRILAVEPVGVSGFVLFFHQAEENPLKAVNAFATLRFTLQEAMQLRHAQALGREFRLLVGQSFLRRQNGEPLDKCLFRAFCEAQRMAHIRPDSDQFSLHREFVRVMETGGVAVLFQPVIDFATGETLGWEALTRGPVAGPLFDAATLFRFALDAGEVVALDRLCRRKAIEHFATARHAMPALLADRKLFLNVHAASLQQHAELFEDACTLLRQKGLSPRDVVVELSERQCQKDPDLLLRKLETCREYGFRVALDDVGAGNTSLQLLSMSRPDFIKVDISLTSGIDTNPFKRVMVETLVLLAGKFGGAVLAEGVESDTEFSSLVSMGVTAGQGYLFCRPVPGFESPQVPIPAKASLQEVGRANVQCSTPIAELVQEAVTAPPHALVKDVKEQLLKEAGDKGAISSLVVLSHATPLGLVMCYSLDRKLGTRYGVSLYYQRSVDRIMDPHPLIVDGSLPLEDVAKAAMDRPQEHIYDDIIVTKNGQLAGVVSVQRMLDTLTQVQVELAKGSNPLTGLPGNVAIEQEIERRIRQQTPSSLLYVDLDNFKVYNDVYGFNNGDRIIMSTAKTLKDAVQQHGRSEDFIGHIGGDDFLIIARQDRADAIANAAAAAFGQAVLEHYTEEDRARGYIEAKGRDGQPGRFPMVSASIGILDIAFDVPFTMAELGQRAAEIKKFAKSKPGNSVVRDRRAAVGAVSAAGAR</sequence>
<dbReference type="InterPro" id="IPR043128">
    <property type="entry name" value="Rev_trsase/Diguanyl_cyclase"/>
</dbReference>
<dbReference type="Pfam" id="PF00990">
    <property type="entry name" value="GGDEF"/>
    <property type="match status" value="1"/>
</dbReference>
<reference evidence="3 4" key="1">
    <citation type="journal article" date="2013" name="J. Bacteriol.">
        <title>Roles of HynAB and Ech, the only two hydrogenases found in the model sulfate reducer Desulfovibrio gigas.</title>
        <authorList>
            <person name="Morais-Silva F.O."/>
            <person name="Santos C.I."/>
            <person name="Rodrigues R."/>
            <person name="Pereira I.A."/>
            <person name="Rodrigues-Pousada C."/>
        </authorList>
    </citation>
    <scope>NUCLEOTIDE SEQUENCE [LARGE SCALE GENOMIC DNA]</scope>
    <source>
        <strain evidence="4">ATCC 19364 / DSM 1382 / NCIMB 9332 / VKM B-1759</strain>
    </source>
</reference>
<name>T2G7X7_MEGG1</name>
<dbReference type="RefSeq" id="WP_021759366.1">
    <property type="nucleotide sequence ID" value="NC_022444.1"/>
</dbReference>
<dbReference type="InterPro" id="IPR046342">
    <property type="entry name" value="CBS_dom_sf"/>
</dbReference>
<dbReference type="SMART" id="SM00267">
    <property type="entry name" value="GGDEF"/>
    <property type="match status" value="1"/>
</dbReference>
<dbReference type="InterPro" id="IPR001633">
    <property type="entry name" value="EAL_dom"/>
</dbReference>
<dbReference type="HOGENOM" id="CLU_015702_2_0_7"/>
<dbReference type="PROSITE" id="PS50887">
    <property type="entry name" value="GGDEF"/>
    <property type="match status" value="1"/>
</dbReference>
<dbReference type="PROSITE" id="PS50883">
    <property type="entry name" value="EAL"/>
    <property type="match status" value="1"/>
</dbReference>
<proteinExistence type="predicted"/>
<dbReference type="Pfam" id="PF00571">
    <property type="entry name" value="CBS"/>
    <property type="match status" value="1"/>
</dbReference>
<dbReference type="InterPro" id="IPR000160">
    <property type="entry name" value="GGDEF_dom"/>
</dbReference>
<dbReference type="Gene3D" id="3.10.580.10">
    <property type="entry name" value="CBS-domain"/>
    <property type="match status" value="1"/>
</dbReference>
<dbReference type="KEGG" id="dgg:DGI_0785"/>
<evidence type="ECO:0000313" key="3">
    <source>
        <dbReference type="EMBL" id="AGW12680.1"/>
    </source>
</evidence>
<dbReference type="NCBIfam" id="TIGR00254">
    <property type="entry name" value="GGDEF"/>
    <property type="match status" value="1"/>
</dbReference>
<dbReference type="SUPFAM" id="SSF141868">
    <property type="entry name" value="EAL domain-like"/>
    <property type="match status" value="1"/>
</dbReference>
<keyword evidence="4" id="KW-1185">Reference proteome</keyword>
<dbReference type="EMBL" id="CP006585">
    <property type="protein sequence ID" value="AGW12680.1"/>
    <property type="molecule type" value="Genomic_DNA"/>
</dbReference>
<gene>
    <name evidence="3" type="ORF">DGI_0785</name>
</gene>
<dbReference type="InterPro" id="IPR050706">
    <property type="entry name" value="Cyclic-di-GMP_PDE-like"/>
</dbReference>
<evidence type="ECO:0000313" key="4">
    <source>
        <dbReference type="Proteomes" id="UP000016587"/>
    </source>
</evidence>
<dbReference type="STRING" id="1121448.DGI_0785"/>
<dbReference type="InterPro" id="IPR029787">
    <property type="entry name" value="Nucleotide_cyclase"/>
</dbReference>
<organism evidence="3 4">
    <name type="scientific">Megalodesulfovibrio gigas (strain ATCC 19364 / DSM 1382 / NCIMB 9332 / VKM B-1759)</name>
    <name type="common">Desulfovibrio gigas</name>
    <dbReference type="NCBI Taxonomy" id="1121448"/>
    <lineage>
        <taxon>Bacteria</taxon>
        <taxon>Pseudomonadati</taxon>
        <taxon>Thermodesulfobacteriota</taxon>
        <taxon>Desulfovibrionia</taxon>
        <taxon>Desulfovibrionales</taxon>
        <taxon>Desulfovibrionaceae</taxon>
        <taxon>Megalodesulfovibrio</taxon>
    </lineage>
</organism>
<dbReference type="PANTHER" id="PTHR33121">
    <property type="entry name" value="CYCLIC DI-GMP PHOSPHODIESTERASE PDEF"/>
    <property type="match status" value="1"/>
</dbReference>
<dbReference type="eggNOG" id="COG2199">
    <property type="taxonomic scope" value="Bacteria"/>
</dbReference>
<dbReference type="SUPFAM" id="SSF54631">
    <property type="entry name" value="CBS-domain pair"/>
    <property type="match status" value="1"/>
</dbReference>
<dbReference type="Proteomes" id="UP000016587">
    <property type="component" value="Chromosome"/>
</dbReference>